<name>A0AA46Z5D1_VIBPH</name>
<dbReference type="AlphaFoldDB" id="A0AA46Z5D1"/>
<sequence length="150" mass="16492">MKIKNGFNTGGFEGVLLCIGIMLSCTVGATTFIKSDSEAQNNNEIIQSVSNPIEFGYTQIAHSDGWDEQNKWIGVNVYRIVLKQGDKVAVGDFGIQGMPNVPKGSESVVWRSKSDGFLDDVAKLSDLPEAFNMLSKGERFYNLDFLKSSK</sequence>
<dbReference type="EMBL" id="CP097357">
    <property type="protein sequence ID" value="UYV29663.1"/>
    <property type="molecule type" value="Genomic_DNA"/>
</dbReference>
<keyword evidence="1" id="KW-1133">Transmembrane helix</keyword>
<protein>
    <submittedName>
        <fullName evidence="2">Uncharacterized protein</fullName>
    </submittedName>
</protein>
<evidence type="ECO:0000313" key="2">
    <source>
        <dbReference type="EMBL" id="UYV29663.1"/>
    </source>
</evidence>
<reference evidence="2" key="1">
    <citation type="submission" date="2022-05" db="EMBL/GenBank/DDBJ databases">
        <title>Megaplasmid of Vibrio parahaemolyticus.</title>
        <authorList>
            <person name="Strauch E."/>
            <person name="Borowiak M."/>
        </authorList>
    </citation>
    <scope>NUCLEOTIDE SEQUENCE</scope>
    <source>
        <strain evidence="2">16-VB00198</strain>
        <plasmid evidence="2">pVP-16-VB00198-1</plasmid>
    </source>
</reference>
<keyword evidence="1" id="KW-0472">Membrane</keyword>
<evidence type="ECO:0000313" key="3">
    <source>
        <dbReference type="Proteomes" id="UP001163036"/>
    </source>
</evidence>
<feature type="transmembrane region" description="Helical" evidence="1">
    <location>
        <begin position="12"/>
        <end position="33"/>
    </location>
</feature>
<proteinExistence type="predicted"/>
<keyword evidence="2" id="KW-0614">Plasmid</keyword>
<dbReference type="RefSeq" id="WP_264400182.1">
    <property type="nucleotide sequence ID" value="NZ_CP062152.1"/>
</dbReference>
<geneLocation type="plasmid" evidence="2 3">
    <name>pVP-16-VB00198-1</name>
</geneLocation>
<dbReference type="Proteomes" id="UP001163036">
    <property type="component" value="Plasmid pVP-16-VB00198-1"/>
</dbReference>
<keyword evidence="1" id="KW-0812">Transmembrane</keyword>
<dbReference type="PROSITE" id="PS51257">
    <property type="entry name" value="PROKAR_LIPOPROTEIN"/>
    <property type="match status" value="1"/>
</dbReference>
<gene>
    <name evidence="2" type="ORF">M5598_27175</name>
</gene>
<evidence type="ECO:0000256" key="1">
    <source>
        <dbReference type="SAM" id="Phobius"/>
    </source>
</evidence>
<accession>A0AA46Z5D1</accession>
<organism evidence="2 3">
    <name type="scientific">Vibrio parahaemolyticus</name>
    <dbReference type="NCBI Taxonomy" id="670"/>
    <lineage>
        <taxon>Bacteria</taxon>
        <taxon>Pseudomonadati</taxon>
        <taxon>Pseudomonadota</taxon>
        <taxon>Gammaproteobacteria</taxon>
        <taxon>Vibrionales</taxon>
        <taxon>Vibrionaceae</taxon>
        <taxon>Vibrio</taxon>
    </lineage>
</organism>